<evidence type="ECO:0000313" key="2">
    <source>
        <dbReference type="Proteomes" id="UP000305517"/>
    </source>
</evidence>
<proteinExistence type="predicted"/>
<accession>A0A5R8WMP8</accession>
<sequence length="65" mass="7196">MPCSNCCTNSWRVNDASLRGQRVSVVRKEGAVDGIYVPTLARRAKVAEAVMPFSSHATERIQVLY</sequence>
<dbReference type="Proteomes" id="UP000305517">
    <property type="component" value="Unassembled WGS sequence"/>
</dbReference>
<reference evidence="1 2" key="1">
    <citation type="submission" date="2019-05" db="EMBL/GenBank/DDBJ databases">
        <title>Hymenobacter edaphi sp. nov., isolated from abandoned arsenic-contaminated farmland soil.</title>
        <authorList>
            <person name="Nie L."/>
        </authorList>
    </citation>
    <scope>NUCLEOTIDE SEQUENCE [LARGE SCALE GENOMIC DNA]</scope>
    <source>
        <strain evidence="1 2">1-3-3-8</strain>
    </source>
</reference>
<comment type="caution">
    <text evidence="1">The sequence shown here is derived from an EMBL/GenBank/DDBJ whole genome shotgun (WGS) entry which is preliminary data.</text>
</comment>
<gene>
    <name evidence="1" type="ORF">FDY95_17590</name>
</gene>
<protein>
    <submittedName>
        <fullName evidence="1">Uncharacterized protein</fullName>
    </submittedName>
</protein>
<dbReference type="AlphaFoldDB" id="A0A5R8WMP8"/>
<organism evidence="1 2">
    <name type="scientific">Hymenobacter jeollabukensis</name>
    <dbReference type="NCBI Taxonomy" id="2025313"/>
    <lineage>
        <taxon>Bacteria</taxon>
        <taxon>Pseudomonadati</taxon>
        <taxon>Bacteroidota</taxon>
        <taxon>Cytophagia</taxon>
        <taxon>Cytophagales</taxon>
        <taxon>Hymenobacteraceae</taxon>
        <taxon>Hymenobacter</taxon>
    </lineage>
</organism>
<dbReference type="EMBL" id="VAJM01000009">
    <property type="protein sequence ID" value="TLM90528.1"/>
    <property type="molecule type" value="Genomic_DNA"/>
</dbReference>
<keyword evidence="2" id="KW-1185">Reference proteome</keyword>
<name>A0A5R8WMP8_9BACT</name>
<evidence type="ECO:0000313" key="1">
    <source>
        <dbReference type="EMBL" id="TLM90528.1"/>
    </source>
</evidence>